<name>A0A1V0N2D7_9ARCH</name>
<dbReference type="RefSeq" id="WP_081141548.1">
    <property type="nucleotide sequence ID" value="NZ_CP015363.1"/>
</dbReference>
<accession>A0A1V0N2D7</accession>
<protein>
    <submittedName>
        <fullName evidence="1">Uncharacterized protein</fullName>
    </submittedName>
</protein>
<proteinExistence type="predicted"/>
<evidence type="ECO:0000313" key="1">
    <source>
        <dbReference type="EMBL" id="ARD84293.1"/>
    </source>
</evidence>
<gene>
    <name evidence="1" type="ORF">FAD_0372</name>
</gene>
<organism evidence="1 2">
    <name type="scientific">Ferroplasma acidiphilum</name>
    <dbReference type="NCBI Taxonomy" id="74969"/>
    <lineage>
        <taxon>Archaea</taxon>
        <taxon>Methanobacteriati</taxon>
        <taxon>Thermoplasmatota</taxon>
        <taxon>Thermoplasmata</taxon>
        <taxon>Thermoplasmatales</taxon>
        <taxon>Ferroplasmaceae</taxon>
        <taxon>Ferroplasma</taxon>
    </lineage>
</organism>
<dbReference type="GeneID" id="31675881"/>
<dbReference type="EMBL" id="CP015363">
    <property type="protein sequence ID" value="ARD84293.1"/>
    <property type="molecule type" value="Genomic_DNA"/>
</dbReference>
<evidence type="ECO:0000313" key="2">
    <source>
        <dbReference type="Proteomes" id="UP000192050"/>
    </source>
</evidence>
<dbReference type="STRING" id="74969.FAD_0372"/>
<reference evidence="1 2" key="1">
    <citation type="submission" date="2011-10" db="EMBL/GenBank/DDBJ databases">
        <title>Metabolic and evolutionary patterns in the extreme acidophile Ferroplasma acidiphilum.</title>
        <authorList>
            <person name="Golyshina O.V."/>
            <person name="Kozyavkin S.A."/>
            <person name="Tatusov R.L."/>
            <person name="Slesarev A.I."/>
            <person name="Golyshin P.N."/>
        </authorList>
    </citation>
    <scope>NUCLEOTIDE SEQUENCE [LARGE SCALE GENOMIC DNA]</scope>
    <source>
        <strain evidence="2">Y</strain>
    </source>
</reference>
<dbReference type="AlphaFoldDB" id="A0A1V0N2D7"/>
<sequence length="230" mass="26951">MEYVKANGWQVYIDFFRNTQLDEFVNKINSTNAVKVENNFSIKNKKFRHVFHGIKSLPLFYDPLNRVNYLTLGFVYDSYGHLGFYRIEVRNNKEYIFIADKNYFKGKNGNIPVKIFNTCSVKYIIASSFHMDDKKKFILNYDNNNSFCQGIIPVNTNFIIDAEIMRDKETFQERISFGEEIINAKLDYNRLKIHRISFDEKKCSGILQGGNDHLFLYKLGNALGKIQGKI</sequence>
<dbReference type="KEGG" id="fai:FAD_0372"/>
<dbReference type="Proteomes" id="UP000192050">
    <property type="component" value="Chromosome"/>
</dbReference>
<keyword evidence="2" id="KW-1185">Reference proteome</keyword>